<feature type="region of interest" description="Disordered" evidence="1">
    <location>
        <begin position="1078"/>
        <end position="1097"/>
    </location>
</feature>
<dbReference type="InterPro" id="IPR013253">
    <property type="entry name" value="Spc7_domain"/>
</dbReference>
<feature type="compositionally biased region" description="Polar residues" evidence="1">
    <location>
        <begin position="735"/>
        <end position="777"/>
    </location>
</feature>
<dbReference type="Pfam" id="PF15402">
    <property type="entry name" value="MELT_2"/>
    <property type="match status" value="6"/>
</dbReference>
<feature type="compositionally biased region" description="Basic and acidic residues" evidence="1">
    <location>
        <begin position="247"/>
        <end position="256"/>
    </location>
</feature>
<feature type="compositionally biased region" description="Basic residues" evidence="1">
    <location>
        <begin position="28"/>
        <end position="38"/>
    </location>
</feature>
<name>A0AB34KTH0_9PEZI</name>
<dbReference type="SMART" id="SM00787">
    <property type="entry name" value="Spc7"/>
    <property type="match status" value="1"/>
</dbReference>
<feature type="compositionally biased region" description="Low complexity" evidence="1">
    <location>
        <begin position="574"/>
        <end position="594"/>
    </location>
</feature>
<dbReference type="PANTHER" id="PTHR28260:SF1">
    <property type="entry name" value="SPINDLE POLE BODY COMPONENT SPC105"/>
    <property type="match status" value="1"/>
</dbReference>
<dbReference type="GO" id="GO:0000776">
    <property type="term" value="C:kinetochore"/>
    <property type="evidence" value="ECO:0007669"/>
    <property type="project" value="TreeGrafter"/>
</dbReference>
<dbReference type="RefSeq" id="XP_069231163.1">
    <property type="nucleotide sequence ID" value="XM_069371961.1"/>
</dbReference>
<feature type="compositionally biased region" description="Acidic residues" evidence="1">
    <location>
        <begin position="204"/>
        <end position="218"/>
    </location>
</feature>
<dbReference type="GO" id="GO:0034501">
    <property type="term" value="P:protein localization to kinetochore"/>
    <property type="evidence" value="ECO:0007669"/>
    <property type="project" value="TreeGrafter"/>
</dbReference>
<dbReference type="Pfam" id="PF18210">
    <property type="entry name" value="Knl1_RWD_C"/>
    <property type="match status" value="1"/>
</dbReference>
<feature type="region of interest" description="Disordered" evidence="1">
    <location>
        <begin position="1"/>
        <end position="267"/>
    </location>
</feature>
<accession>A0AB34KTH0</accession>
<keyword evidence="4" id="KW-1185">Reference proteome</keyword>
<dbReference type="InterPro" id="IPR033338">
    <property type="entry name" value="Spc105/Spc7"/>
</dbReference>
<feature type="compositionally biased region" description="Low complexity" evidence="1">
    <location>
        <begin position="150"/>
        <end position="164"/>
    </location>
</feature>
<dbReference type="PANTHER" id="PTHR28260">
    <property type="entry name" value="SPINDLE POLE BODY COMPONENT SPC105"/>
    <property type="match status" value="1"/>
</dbReference>
<feature type="compositionally biased region" description="Acidic residues" evidence="1">
    <location>
        <begin position="334"/>
        <end position="344"/>
    </location>
</feature>
<feature type="compositionally biased region" description="Basic and acidic residues" evidence="1">
    <location>
        <begin position="799"/>
        <end position="819"/>
    </location>
</feature>
<feature type="region of interest" description="Disordered" evidence="1">
    <location>
        <begin position="307"/>
        <end position="877"/>
    </location>
</feature>
<feature type="compositionally biased region" description="Polar residues" evidence="1">
    <location>
        <begin position="698"/>
        <end position="710"/>
    </location>
</feature>
<dbReference type="EMBL" id="JAAQHG020000008">
    <property type="protein sequence ID" value="KAL1588058.1"/>
    <property type="molecule type" value="Genomic_DNA"/>
</dbReference>
<evidence type="ECO:0000259" key="2">
    <source>
        <dbReference type="SMART" id="SM00787"/>
    </source>
</evidence>
<sequence>MFDDMALAANKENVAPATSSDPLQRKGSSPRKPNKTRSKSIGPGGLLEEDAEQREEKKDEMKNRRKSAFVPAVKGIIPSQADAERKAARRKSMANRRVSFAPEATLHTWDVIEYMRDHTTSTESSESTRRASGLTRNSASPSSEPPSTPPEQASSPAQSPISPAHQRGLHQKKRRRSSAVPPMNFNNPDDVESSMISGSSEISGSEEEDGSESEDEDATGAAMSLDMGDESLLSTTESEGSTSSSARLERNLREAAETAGTRGIEYDEAYDDASMEIAGEEVTNAFKPWAQRQADDQDEPLYSASMDQENVNPFSPAFQDSMANGLRQRPSTINEEDEEDEDMSMDVTRAVGGIVQGRGRQVESSPMVEDDGTMDFTQAVGRVNHTAPAQSPTRNGQKRRRSTTETGSPGFTSAQSKRRRSSVARSSMGDETMDLTVAVGGVQESGSPMKVDRRRSVGRRRSSGVASEAEDFTMDFTRPVGGIQSSKRESVQSFGGDEDLSMELTTAFGGVQTASNALESPQPGTPQVPASPEKAAHANTTPKDQERFRDVPDSGPRKSLTPVLQKQAERSAEKSASSKKSSSARSRKATSPAKTNSPQKQPQVNQLRLTRSASKEGHASTPKGSPLKNEISYPDLPLLDGPPSAGKEKTTPLNSPSRRSAGEPGSDIKQQLDAQLQEPDPSPIVEKKLRSTPAKPTFSPTKGTPISSGSPRRKSMSPHKSLTPRTATPKVATPNAVTPQPVSFQRSPSKSNTPRSSRSTKSATPNTASPSKGNTPSVEEVVDPSTPHEELAATVVTPVHEKTPQTKATPEESLKESMRLADSIKLMSTPRKETLKALTPKKHTPRKEPSPMKRPTPAGKPTPKTRSSAKKSPAQKLSDDIFNAEPVVEQQRVRLQDFLDAASIRFMDLTTTKRRMTTAPTPSKRRRSDVDEHMQPEITLESAVVAAACTEPERELFSHACHELKRYIHEGKGAIKELEAETFQDTPRLIQAYMSAAPDRKMAIDAQLRDMKTHARLRSKEMWYGWRSQLLDELMHVLQGLAEGLLKDDEILQSKEDVLGQVLPALIEQQTTLQQEVDQLEAEENSTSEEEKQELDSARAGIESIDAQLEEKRRILEELQYDVHEQEEIEENLRETKDEFTAAIKEADRVRESYRTISVDEITALKESVKNLEDTYGWSITTATSKPPTVTMTYKSSLQLFFHPYAFRNPSQDADSRPNAPIGLTYTGSNQPLPTTIRFFLQVLRASLHALPQSATKVSSLLRFVSSGWDTALSVAESERRLAIEGLTDTRIVSDERLSVSSFILLPKLRTKVRVSFDVLAAIGEELALSESVEVDAKVVYGEALNEKKLREVLQGSVGGGVKGWDGAVREVRQLLLSKGANVVKR</sequence>
<protein>
    <recommendedName>
        <fullName evidence="2">Spc7 kinetochore protein domain-containing protein</fullName>
    </recommendedName>
</protein>
<dbReference type="SMART" id="SM01315">
    <property type="entry name" value="Spc7_N"/>
    <property type="match status" value="1"/>
</dbReference>
<dbReference type="GO" id="GO:1990758">
    <property type="term" value="P:mitotic sister chromatid biorientation"/>
    <property type="evidence" value="ECO:0007669"/>
    <property type="project" value="TreeGrafter"/>
</dbReference>
<dbReference type="Proteomes" id="UP000803884">
    <property type="component" value="Unassembled WGS sequence"/>
</dbReference>
<feature type="compositionally biased region" description="Low complexity" evidence="1">
    <location>
        <begin position="193"/>
        <end position="203"/>
    </location>
</feature>
<evidence type="ECO:0000256" key="1">
    <source>
        <dbReference type="SAM" id="MobiDB-lite"/>
    </source>
</evidence>
<feature type="domain" description="Spc7 kinetochore protein" evidence="2">
    <location>
        <begin position="882"/>
        <end position="1203"/>
    </location>
</feature>
<gene>
    <name evidence="3" type="ORF">WHR41_03355</name>
</gene>
<evidence type="ECO:0000313" key="4">
    <source>
        <dbReference type="Proteomes" id="UP000803884"/>
    </source>
</evidence>
<feature type="compositionally biased region" description="Low complexity" evidence="1">
    <location>
        <begin position="230"/>
        <end position="245"/>
    </location>
</feature>
<feature type="compositionally biased region" description="Polar residues" evidence="1">
    <location>
        <begin position="595"/>
        <end position="612"/>
    </location>
</feature>
<feature type="compositionally biased region" description="Basic residues" evidence="1">
    <location>
        <begin position="167"/>
        <end position="177"/>
    </location>
</feature>
<dbReference type="GeneID" id="96004799"/>
<feature type="compositionally biased region" description="Acidic residues" evidence="1">
    <location>
        <begin position="1078"/>
        <end position="1093"/>
    </location>
</feature>
<dbReference type="Pfam" id="PF08317">
    <property type="entry name" value="Spc7"/>
    <property type="match status" value="1"/>
</dbReference>
<dbReference type="InterPro" id="IPR040850">
    <property type="entry name" value="Knl1_RWD_C"/>
</dbReference>
<reference evidence="3 4" key="1">
    <citation type="journal article" date="2020" name="Microbiol. Resour. Announc.">
        <title>Draft Genome Sequence of a Cladosporium Species Isolated from the Mesophotic Ascidian Didemnum maculosum.</title>
        <authorList>
            <person name="Gioti A."/>
            <person name="Siaperas R."/>
            <person name="Nikolaivits E."/>
            <person name="Le Goff G."/>
            <person name="Ouazzani J."/>
            <person name="Kotoulas G."/>
            <person name="Topakas E."/>
        </authorList>
    </citation>
    <scope>NUCLEOTIDE SEQUENCE [LARGE SCALE GENOMIC DNA]</scope>
    <source>
        <strain evidence="3 4">TM138-S3</strain>
    </source>
</reference>
<proteinExistence type="predicted"/>
<feature type="compositionally biased region" description="Basic and acidic residues" evidence="1">
    <location>
        <begin position="543"/>
        <end position="556"/>
    </location>
</feature>
<organism evidence="3 4">
    <name type="scientific">Cladosporium halotolerans</name>
    <dbReference type="NCBI Taxonomy" id="1052096"/>
    <lineage>
        <taxon>Eukaryota</taxon>
        <taxon>Fungi</taxon>
        <taxon>Dikarya</taxon>
        <taxon>Ascomycota</taxon>
        <taxon>Pezizomycotina</taxon>
        <taxon>Dothideomycetes</taxon>
        <taxon>Dothideomycetidae</taxon>
        <taxon>Cladosporiales</taxon>
        <taxon>Cladosporiaceae</taxon>
        <taxon>Cladosporium</taxon>
    </lineage>
</organism>
<evidence type="ECO:0000313" key="3">
    <source>
        <dbReference type="EMBL" id="KAL1588058.1"/>
    </source>
</evidence>
<comment type="caution">
    <text evidence="3">The sequence shown here is derived from an EMBL/GenBank/DDBJ whole genome shotgun (WGS) entry which is preliminary data.</text>
</comment>
<dbReference type="GO" id="GO:0007094">
    <property type="term" value="P:mitotic spindle assembly checkpoint signaling"/>
    <property type="evidence" value="ECO:0007669"/>
    <property type="project" value="TreeGrafter"/>
</dbReference>